<proteinExistence type="predicted"/>
<feature type="transmembrane region" description="Helical" evidence="1">
    <location>
        <begin position="95"/>
        <end position="116"/>
    </location>
</feature>
<dbReference type="RefSeq" id="WP_226183825.1">
    <property type="nucleotide sequence ID" value="NZ_JAJADQ010000003.1"/>
</dbReference>
<gene>
    <name evidence="2" type="ORF">LGH70_06445</name>
</gene>
<dbReference type="Proteomes" id="UP001165297">
    <property type="component" value="Unassembled WGS sequence"/>
</dbReference>
<keyword evidence="1" id="KW-0812">Transmembrane</keyword>
<evidence type="ECO:0000313" key="2">
    <source>
        <dbReference type="EMBL" id="MCB2377214.1"/>
    </source>
</evidence>
<dbReference type="EMBL" id="JAJADQ010000003">
    <property type="protein sequence ID" value="MCB2377214.1"/>
    <property type="molecule type" value="Genomic_DNA"/>
</dbReference>
<evidence type="ECO:0000313" key="3">
    <source>
        <dbReference type="Proteomes" id="UP001165297"/>
    </source>
</evidence>
<keyword evidence="3" id="KW-1185">Reference proteome</keyword>
<evidence type="ECO:0000256" key="1">
    <source>
        <dbReference type="SAM" id="Phobius"/>
    </source>
</evidence>
<accession>A0ABS8ADW9</accession>
<reference evidence="2" key="1">
    <citation type="submission" date="2021-10" db="EMBL/GenBank/DDBJ databases">
        <authorList>
            <person name="Dean J.D."/>
            <person name="Kim M.K."/>
            <person name="Newey C.N."/>
            <person name="Stoker T.S."/>
            <person name="Thompson D.W."/>
            <person name="Grose J.H."/>
        </authorList>
    </citation>
    <scope>NUCLEOTIDE SEQUENCE</scope>
    <source>
        <strain evidence="2">BT635</strain>
    </source>
</reference>
<comment type="caution">
    <text evidence="2">The sequence shown here is derived from an EMBL/GenBank/DDBJ whole genome shotgun (WGS) entry which is preliminary data.</text>
</comment>
<organism evidence="2 3">
    <name type="scientific">Hymenobacter nitidus</name>
    <dbReference type="NCBI Taxonomy" id="2880929"/>
    <lineage>
        <taxon>Bacteria</taxon>
        <taxon>Pseudomonadati</taxon>
        <taxon>Bacteroidota</taxon>
        <taxon>Cytophagia</taxon>
        <taxon>Cytophagales</taxon>
        <taxon>Hymenobacteraceae</taxon>
        <taxon>Hymenobacter</taxon>
    </lineage>
</organism>
<sequence length="165" mass="18665">MQLFPWITEQFYSALPSNQVIDQVQANLPGPFTWHSLFAAKASALFRGEVKANTFTLRRTISYQNSWLPQITGWVEPDTDAEGSIVILRHRVRPAVLTFGAVWFLGVVLAAIRPFWLTLATGIFAAELLIPLGMLTFGLVLFTGPFWLEVRKSRHLLINLLQLQQ</sequence>
<name>A0ABS8ADW9_9BACT</name>
<keyword evidence="1" id="KW-1133">Transmembrane helix</keyword>
<feature type="transmembrane region" description="Helical" evidence="1">
    <location>
        <begin position="128"/>
        <end position="148"/>
    </location>
</feature>
<protein>
    <submittedName>
        <fullName evidence="2">Uncharacterized protein</fullName>
    </submittedName>
</protein>
<keyword evidence="1" id="KW-0472">Membrane</keyword>